<feature type="domain" description="Dienelactone hydrolase" evidence="2">
    <location>
        <begin position="63"/>
        <end position="176"/>
    </location>
</feature>
<evidence type="ECO:0000313" key="4">
    <source>
        <dbReference type="Proteomes" id="UP000756346"/>
    </source>
</evidence>
<dbReference type="PANTHER" id="PTHR17630:SF44">
    <property type="entry name" value="PROTEIN AIM2"/>
    <property type="match status" value="1"/>
</dbReference>
<dbReference type="AlphaFoldDB" id="A0A9P9BMC3"/>
<dbReference type="GO" id="GO:0016787">
    <property type="term" value="F:hydrolase activity"/>
    <property type="evidence" value="ECO:0007669"/>
    <property type="project" value="InterPro"/>
</dbReference>
<proteinExistence type="predicted"/>
<dbReference type="Proteomes" id="UP000756346">
    <property type="component" value="Unassembled WGS sequence"/>
</dbReference>
<evidence type="ECO:0000313" key="3">
    <source>
        <dbReference type="EMBL" id="KAH7025691.1"/>
    </source>
</evidence>
<keyword evidence="4" id="KW-1185">Reference proteome</keyword>
<feature type="compositionally biased region" description="Basic and acidic residues" evidence="1">
    <location>
        <begin position="202"/>
        <end position="232"/>
    </location>
</feature>
<sequence length="269" mass="28831">MASYPPARCCTVGVKHEGQPAGKDIKVGPYAAYLATPPSPSTTTTTTATATGTGTAPGGGVGKPGLLYIPDVIGIWQNSRLMADQFAANGYTTLVIDVFNGDALSLDRPPGFDFAAWLSGGSTGDNPHTPEAVDPIVERAVRYLRDELGVTRLGGLGYCFGAKYVARHFPALQVGFMAHPSFVDEARAARLPGPFIHRGRRNGPDLPRREAAPERGDPRRRRQEGEARRRLADQPVQRRRARVQRALRCHQQGAAVGQGERLPAGCALV</sequence>
<feature type="region of interest" description="Disordered" evidence="1">
    <location>
        <begin position="36"/>
        <end position="56"/>
    </location>
</feature>
<reference evidence="3" key="1">
    <citation type="journal article" date="2021" name="Nat. Commun.">
        <title>Genetic determinants of endophytism in the Arabidopsis root mycobiome.</title>
        <authorList>
            <person name="Mesny F."/>
            <person name="Miyauchi S."/>
            <person name="Thiergart T."/>
            <person name="Pickel B."/>
            <person name="Atanasova L."/>
            <person name="Karlsson M."/>
            <person name="Huettel B."/>
            <person name="Barry K.W."/>
            <person name="Haridas S."/>
            <person name="Chen C."/>
            <person name="Bauer D."/>
            <person name="Andreopoulos W."/>
            <person name="Pangilinan J."/>
            <person name="LaButti K."/>
            <person name="Riley R."/>
            <person name="Lipzen A."/>
            <person name="Clum A."/>
            <person name="Drula E."/>
            <person name="Henrissat B."/>
            <person name="Kohler A."/>
            <person name="Grigoriev I.V."/>
            <person name="Martin F.M."/>
            <person name="Hacquard S."/>
        </authorList>
    </citation>
    <scope>NUCLEOTIDE SEQUENCE</scope>
    <source>
        <strain evidence="3">MPI-CAGE-CH-0230</strain>
    </source>
</reference>
<dbReference type="InterPro" id="IPR002925">
    <property type="entry name" value="Dienelactn_hydro"/>
</dbReference>
<dbReference type="SUPFAM" id="SSF53474">
    <property type="entry name" value="alpha/beta-Hydrolases"/>
    <property type="match status" value="1"/>
</dbReference>
<dbReference type="OrthoDB" id="17560at2759"/>
<feature type="region of interest" description="Disordered" evidence="1">
    <location>
        <begin position="194"/>
        <end position="239"/>
    </location>
</feature>
<dbReference type="Pfam" id="PF01738">
    <property type="entry name" value="DLH"/>
    <property type="match status" value="1"/>
</dbReference>
<evidence type="ECO:0000259" key="2">
    <source>
        <dbReference type="Pfam" id="PF01738"/>
    </source>
</evidence>
<feature type="compositionally biased region" description="Low complexity" evidence="1">
    <location>
        <begin position="41"/>
        <end position="54"/>
    </location>
</feature>
<dbReference type="InterPro" id="IPR029058">
    <property type="entry name" value="AB_hydrolase_fold"/>
</dbReference>
<protein>
    <recommendedName>
        <fullName evidence="2">Dienelactone hydrolase domain-containing protein</fullName>
    </recommendedName>
</protein>
<organism evidence="3 4">
    <name type="scientific">Microdochium trichocladiopsis</name>
    <dbReference type="NCBI Taxonomy" id="1682393"/>
    <lineage>
        <taxon>Eukaryota</taxon>
        <taxon>Fungi</taxon>
        <taxon>Dikarya</taxon>
        <taxon>Ascomycota</taxon>
        <taxon>Pezizomycotina</taxon>
        <taxon>Sordariomycetes</taxon>
        <taxon>Xylariomycetidae</taxon>
        <taxon>Xylariales</taxon>
        <taxon>Microdochiaceae</taxon>
        <taxon>Microdochium</taxon>
    </lineage>
</organism>
<dbReference type="PANTHER" id="PTHR17630">
    <property type="entry name" value="DIENELACTONE HYDROLASE"/>
    <property type="match status" value="1"/>
</dbReference>
<dbReference type="RefSeq" id="XP_046008908.1">
    <property type="nucleotide sequence ID" value="XM_046154648.1"/>
</dbReference>
<dbReference type="GeneID" id="70184194"/>
<gene>
    <name evidence="3" type="ORF">B0I36DRAFT_328924</name>
</gene>
<dbReference type="EMBL" id="JAGTJQ010000008">
    <property type="protein sequence ID" value="KAH7025691.1"/>
    <property type="molecule type" value="Genomic_DNA"/>
</dbReference>
<dbReference type="Gene3D" id="3.40.50.1820">
    <property type="entry name" value="alpha/beta hydrolase"/>
    <property type="match status" value="1"/>
</dbReference>
<name>A0A9P9BMC3_9PEZI</name>
<evidence type="ECO:0000256" key="1">
    <source>
        <dbReference type="SAM" id="MobiDB-lite"/>
    </source>
</evidence>
<comment type="caution">
    <text evidence="3">The sequence shown here is derived from an EMBL/GenBank/DDBJ whole genome shotgun (WGS) entry which is preliminary data.</text>
</comment>
<accession>A0A9P9BMC3</accession>